<comment type="caution">
    <text evidence="5">The sequence shown here is derived from an EMBL/GenBank/DDBJ whole genome shotgun (WGS) entry which is preliminary data.</text>
</comment>
<accession>A0A8J6LHD2</accession>
<dbReference type="Gene3D" id="3.30.70.1880">
    <property type="entry name" value="Protein of unknown function DUF881"/>
    <property type="match status" value="1"/>
</dbReference>
<protein>
    <submittedName>
        <fullName evidence="5">DUF881 domain-containing protein</fullName>
    </submittedName>
</protein>
<evidence type="ECO:0000313" key="5">
    <source>
        <dbReference type="EMBL" id="MBA2131960.1"/>
    </source>
</evidence>
<evidence type="ECO:0000256" key="2">
    <source>
        <dbReference type="SAM" id="Coils"/>
    </source>
</evidence>
<proteinExistence type="inferred from homology"/>
<feature type="coiled-coil region" evidence="2">
    <location>
        <begin position="48"/>
        <end position="82"/>
    </location>
</feature>
<name>A0A8J6LHD2_9FIRM</name>
<reference evidence="5" key="1">
    <citation type="submission" date="2020-06" db="EMBL/GenBank/DDBJ databases">
        <title>Novel chitinolytic bacterium.</title>
        <authorList>
            <person name="Ungkulpasvich U."/>
            <person name="Kosugi A."/>
            <person name="Uke A."/>
        </authorList>
    </citation>
    <scope>NUCLEOTIDE SEQUENCE</scope>
    <source>
        <strain evidence="5">UUS1-1</strain>
    </source>
</reference>
<keyword evidence="2" id="KW-0175">Coiled coil</keyword>
<evidence type="ECO:0000256" key="3">
    <source>
        <dbReference type="SAM" id="MobiDB-lite"/>
    </source>
</evidence>
<evidence type="ECO:0000256" key="1">
    <source>
        <dbReference type="ARBA" id="ARBA00009108"/>
    </source>
</evidence>
<evidence type="ECO:0000256" key="4">
    <source>
        <dbReference type="SAM" id="Phobius"/>
    </source>
</evidence>
<feature type="transmembrane region" description="Helical" evidence="4">
    <location>
        <begin position="6"/>
        <end position="25"/>
    </location>
</feature>
<dbReference type="PANTHER" id="PTHR37313:SF2">
    <property type="entry name" value="UPF0749 PROTEIN YLXX"/>
    <property type="match status" value="1"/>
</dbReference>
<sequence length="260" mass="28803">MSKHSWKIGVGLASMLLGMLLVFQFRTETNIKTYLPQFTTASELGIKWNRLQTDLNKKEEELKQLRQQLQEYNRDEELKSLRMAAGVTPLRGPGVEITLTDVQRPLKSYEDPNLFIVHYDQLELLVNELWAAGAEAIAVNGVRLVAQTGFSCAGTTILVGTRKLAPPYIIRAIGDAATLKAALTIPGGFIDSQIRPFELGIKIEIKDSLYLPPYKGSSVFNYAEVVPEETEETTVADGVEEAETEDAVEDWEGTGEGEVL</sequence>
<feature type="region of interest" description="Disordered" evidence="3">
    <location>
        <begin position="232"/>
        <end position="260"/>
    </location>
</feature>
<dbReference type="Proteomes" id="UP000657177">
    <property type="component" value="Unassembled WGS sequence"/>
</dbReference>
<keyword evidence="6" id="KW-1185">Reference proteome</keyword>
<dbReference type="EMBL" id="JAAKDE010000001">
    <property type="protein sequence ID" value="MBA2131960.1"/>
    <property type="molecule type" value="Genomic_DNA"/>
</dbReference>
<keyword evidence="4" id="KW-1133">Transmembrane helix</keyword>
<dbReference type="RefSeq" id="WP_181338406.1">
    <property type="nucleotide sequence ID" value="NZ_JAAKDE010000001.1"/>
</dbReference>
<evidence type="ECO:0000313" key="6">
    <source>
        <dbReference type="Proteomes" id="UP000657177"/>
    </source>
</evidence>
<dbReference type="Pfam" id="PF05949">
    <property type="entry name" value="DUF881"/>
    <property type="match status" value="1"/>
</dbReference>
<comment type="similarity">
    <text evidence="1">Belongs to the UPF0749 family.</text>
</comment>
<keyword evidence="4" id="KW-0472">Membrane</keyword>
<keyword evidence="4" id="KW-0812">Transmembrane</keyword>
<dbReference type="PANTHER" id="PTHR37313">
    <property type="entry name" value="UPF0749 PROTEIN RV1825"/>
    <property type="match status" value="1"/>
</dbReference>
<dbReference type="InterPro" id="IPR010273">
    <property type="entry name" value="DUF881"/>
</dbReference>
<organism evidence="5 6">
    <name type="scientific">Capillibacterium thermochitinicola</name>
    <dbReference type="NCBI Taxonomy" id="2699427"/>
    <lineage>
        <taxon>Bacteria</taxon>
        <taxon>Bacillati</taxon>
        <taxon>Bacillota</taxon>
        <taxon>Capillibacterium</taxon>
    </lineage>
</organism>
<dbReference type="AlphaFoldDB" id="A0A8J6LHD2"/>
<gene>
    <name evidence="5" type="ORF">G5B42_00070</name>
</gene>